<dbReference type="EMBL" id="CP132942">
    <property type="protein sequence ID" value="XCB32314.1"/>
    <property type="molecule type" value="Genomic_DNA"/>
</dbReference>
<dbReference type="NCBIfam" id="TIGR01730">
    <property type="entry name" value="RND_mfp"/>
    <property type="match status" value="1"/>
</dbReference>
<dbReference type="Gene3D" id="2.40.50.100">
    <property type="match status" value="1"/>
</dbReference>
<reference evidence="6" key="2">
    <citation type="journal article" date="2024" name="Environ. Microbiol.">
        <title>Genome analysis and description of Tunturibacter gen. nov. expands the diversity of Terriglobia in tundra soils.</title>
        <authorList>
            <person name="Messyasz A."/>
            <person name="Mannisto M.K."/>
            <person name="Kerkhof L.J."/>
            <person name="Haggblom M.M."/>
        </authorList>
    </citation>
    <scope>NUCLEOTIDE SEQUENCE</scope>
    <source>
        <strain evidence="6">X5P6</strain>
    </source>
</reference>
<dbReference type="PANTHER" id="PTHR30158">
    <property type="entry name" value="ACRA/E-RELATED COMPONENT OF DRUG EFFLUX TRANSPORTER"/>
    <property type="match status" value="1"/>
</dbReference>
<dbReference type="InterPro" id="IPR006143">
    <property type="entry name" value="RND_pump_MFP"/>
</dbReference>
<dbReference type="Pfam" id="PF25944">
    <property type="entry name" value="Beta-barrel_RND"/>
    <property type="match status" value="1"/>
</dbReference>
<evidence type="ECO:0000313" key="6">
    <source>
        <dbReference type="EMBL" id="XCB32314.1"/>
    </source>
</evidence>
<reference evidence="6" key="1">
    <citation type="submission" date="2023-08" db="EMBL/GenBank/DDBJ databases">
        <authorList>
            <person name="Messyasz A."/>
            <person name="Mannisto M.K."/>
            <person name="Kerkhof L.J."/>
            <person name="Haggblom M."/>
        </authorList>
    </citation>
    <scope>NUCLEOTIDE SEQUENCE</scope>
    <source>
        <strain evidence="6">X5P6</strain>
    </source>
</reference>
<protein>
    <submittedName>
        <fullName evidence="6">Efflux RND transporter periplasmic adaptor subunit</fullName>
    </submittedName>
</protein>
<dbReference type="Gene3D" id="2.40.30.170">
    <property type="match status" value="1"/>
</dbReference>
<evidence type="ECO:0000259" key="3">
    <source>
        <dbReference type="Pfam" id="PF25917"/>
    </source>
</evidence>
<dbReference type="InterPro" id="IPR058626">
    <property type="entry name" value="MdtA-like_b-barrel"/>
</dbReference>
<name>A0AAU7ZMV9_9BACT</name>
<feature type="domain" description="Multidrug resistance protein MdtA-like beta-barrel" evidence="4">
    <location>
        <begin position="245"/>
        <end position="330"/>
    </location>
</feature>
<dbReference type="InterPro" id="IPR058624">
    <property type="entry name" value="MdtA-like_HH"/>
</dbReference>
<dbReference type="KEGG" id="tpsc:RBB77_17990"/>
<dbReference type="GO" id="GO:0030313">
    <property type="term" value="C:cell envelope"/>
    <property type="evidence" value="ECO:0007669"/>
    <property type="project" value="UniProtKB-SubCell"/>
</dbReference>
<evidence type="ECO:0000259" key="4">
    <source>
        <dbReference type="Pfam" id="PF25944"/>
    </source>
</evidence>
<dbReference type="Pfam" id="PF25917">
    <property type="entry name" value="BSH_RND"/>
    <property type="match status" value="1"/>
</dbReference>
<dbReference type="Gene3D" id="1.10.287.470">
    <property type="entry name" value="Helix hairpin bin"/>
    <property type="match status" value="1"/>
</dbReference>
<dbReference type="GO" id="GO:0005886">
    <property type="term" value="C:plasma membrane"/>
    <property type="evidence" value="ECO:0007669"/>
    <property type="project" value="TreeGrafter"/>
</dbReference>
<evidence type="ECO:0000259" key="2">
    <source>
        <dbReference type="Pfam" id="PF25876"/>
    </source>
</evidence>
<sequence length="429" mass="45906">MSKLNAKQQGTTVVTGISSGIASDTASRLVESGFFARRTLSRHFLLVCMCVATLAIPLAGCKSAADKKPSSPAAVEFAAVVPKPIHLSDEFNGRIASINSVDVRARVTGYVDNVAYREGDSVKRGDLLFVIDPRPYRDALDSAKASLEREKAAAAFANIQAKRAQTLNASNAISQEEYQNRDSDLSQSIARVHEAEAAVATAELNLSFTEVRSPVDGRTSRAQLTRGNLAQADQTVLTTVVSQDPVYVYFDCDEQSYLRFQERVHRGSGVSSANPVRVALANETGFPHVGRVDFLDNQVTPSTGTIRARVVLPNPDHLLAPGLYARVQLESSGAVQALLVDDRAILTDQDQKYVYVVGPGNVAQRKDVVTGSMADGLRLIRTGLSPGDKVIVSGLQQIYFPGAPVAPTEVAMGPVTASITPTPAQEAQK</sequence>
<proteinExistence type="inferred from homology"/>
<gene>
    <name evidence="6" type="ORF">RBB77_17990</name>
</gene>
<feature type="domain" description="Multidrug resistance protein MdtA-like alpha-helical hairpin" evidence="2">
    <location>
        <begin position="140"/>
        <end position="209"/>
    </location>
</feature>
<dbReference type="GO" id="GO:0022857">
    <property type="term" value="F:transmembrane transporter activity"/>
    <property type="evidence" value="ECO:0007669"/>
    <property type="project" value="InterPro"/>
</dbReference>
<evidence type="ECO:0000256" key="1">
    <source>
        <dbReference type="ARBA" id="ARBA00009477"/>
    </source>
</evidence>
<dbReference type="InterPro" id="IPR058637">
    <property type="entry name" value="YknX-like_C"/>
</dbReference>
<dbReference type="GO" id="GO:0046677">
    <property type="term" value="P:response to antibiotic"/>
    <property type="evidence" value="ECO:0007669"/>
    <property type="project" value="TreeGrafter"/>
</dbReference>
<evidence type="ECO:0000259" key="5">
    <source>
        <dbReference type="Pfam" id="PF25989"/>
    </source>
</evidence>
<dbReference type="Gene3D" id="2.40.420.20">
    <property type="match status" value="1"/>
</dbReference>
<dbReference type="SUPFAM" id="SSF111369">
    <property type="entry name" value="HlyD-like secretion proteins"/>
    <property type="match status" value="1"/>
</dbReference>
<dbReference type="InterPro" id="IPR058625">
    <property type="entry name" value="MdtA-like_BSH"/>
</dbReference>
<dbReference type="AlphaFoldDB" id="A0AAU7ZMV9"/>
<dbReference type="PANTHER" id="PTHR30158:SF10">
    <property type="entry name" value="CATION EFFLUX PUMP"/>
    <property type="match status" value="1"/>
</dbReference>
<dbReference type="Pfam" id="PF25989">
    <property type="entry name" value="YknX_C"/>
    <property type="match status" value="1"/>
</dbReference>
<feature type="domain" description="Multidrug resistance protein MdtA-like barrel-sandwich hybrid" evidence="3">
    <location>
        <begin position="99"/>
        <end position="240"/>
    </location>
</feature>
<comment type="similarity">
    <text evidence="1">Belongs to the membrane fusion protein (MFP) (TC 8.A.1) family.</text>
</comment>
<accession>A0AAU7ZMV9</accession>
<organism evidence="6">
    <name type="scientific">Tunturiibacter psychrotolerans</name>
    <dbReference type="NCBI Taxonomy" id="3069686"/>
    <lineage>
        <taxon>Bacteria</taxon>
        <taxon>Pseudomonadati</taxon>
        <taxon>Acidobacteriota</taxon>
        <taxon>Terriglobia</taxon>
        <taxon>Terriglobales</taxon>
        <taxon>Acidobacteriaceae</taxon>
        <taxon>Tunturiibacter</taxon>
    </lineage>
</organism>
<dbReference type="Pfam" id="PF25876">
    <property type="entry name" value="HH_MFP_RND"/>
    <property type="match status" value="1"/>
</dbReference>
<feature type="domain" description="YknX-like C-terminal permuted SH3-like" evidence="5">
    <location>
        <begin position="342"/>
        <end position="398"/>
    </location>
</feature>